<dbReference type="InterPro" id="IPR050900">
    <property type="entry name" value="Transposase_IS3/IS150/IS904"/>
</dbReference>
<dbReference type="SUPFAM" id="SSF53098">
    <property type="entry name" value="Ribonuclease H-like"/>
    <property type="match status" value="1"/>
</dbReference>
<sequence>MTVHHDLTAAGVTTRAATTLTSITRSTAARCKARRAAAPSPSLDAATERPMPANKLTAAERHQVLSMLNCDRFVDQAPLEVYAQLLDEGTYLCSVSTMYRILRENTQVAERRRQARHPARVCPELVADAPRQVYTWDITKLPGPAKGAYYDAYVMVDIYSRYIVGVHVQTRESGLLAVEFMTEIFAVHGIPNVVHADRGTSMTSKPVATLLADLEVTRSHSRPKVSNDNPYSESLFKTLKYGPAFPQRFGSIHHARQFMDSFVTWYNHEHRHSGIGLHTPADVHFGLAAQKAAERSSVLADARRSHPERFTAASATTPKILDLPTATWINKPATDVGIEPAADQAAA</sequence>
<dbReference type="Pfam" id="PF00665">
    <property type="entry name" value="rve"/>
    <property type="match status" value="1"/>
</dbReference>
<feature type="domain" description="Integrase catalytic" evidence="1">
    <location>
        <begin position="126"/>
        <end position="288"/>
    </location>
</feature>
<protein>
    <recommendedName>
        <fullName evidence="1">Integrase catalytic domain-containing protein</fullName>
    </recommendedName>
</protein>
<gene>
    <name evidence="2" type="ORF">GCM10023094_55880</name>
</gene>
<dbReference type="InterPro" id="IPR001584">
    <property type="entry name" value="Integrase_cat-core"/>
</dbReference>
<name>A0ABP8PUQ3_9NOCA</name>
<dbReference type="Proteomes" id="UP001501183">
    <property type="component" value="Unassembled WGS sequence"/>
</dbReference>
<dbReference type="Gene3D" id="3.30.420.10">
    <property type="entry name" value="Ribonuclease H-like superfamily/Ribonuclease H"/>
    <property type="match status" value="1"/>
</dbReference>
<dbReference type="PANTHER" id="PTHR46889:SF4">
    <property type="entry name" value="TRANSPOSASE INSO FOR INSERTION SEQUENCE ELEMENT IS911B-RELATED"/>
    <property type="match status" value="1"/>
</dbReference>
<evidence type="ECO:0000259" key="1">
    <source>
        <dbReference type="PROSITE" id="PS50994"/>
    </source>
</evidence>
<reference evidence="3" key="1">
    <citation type="journal article" date="2019" name="Int. J. Syst. Evol. Microbiol.">
        <title>The Global Catalogue of Microorganisms (GCM) 10K type strain sequencing project: providing services to taxonomists for standard genome sequencing and annotation.</title>
        <authorList>
            <consortium name="The Broad Institute Genomics Platform"/>
            <consortium name="The Broad Institute Genome Sequencing Center for Infectious Disease"/>
            <person name="Wu L."/>
            <person name="Ma J."/>
        </authorList>
    </citation>
    <scope>NUCLEOTIDE SEQUENCE [LARGE SCALE GENOMIC DNA]</scope>
    <source>
        <strain evidence="3">JCM 32206</strain>
    </source>
</reference>
<dbReference type="InterPro" id="IPR012337">
    <property type="entry name" value="RNaseH-like_sf"/>
</dbReference>
<dbReference type="EMBL" id="BAABFB010000092">
    <property type="protein sequence ID" value="GAA4491456.1"/>
    <property type="molecule type" value="Genomic_DNA"/>
</dbReference>
<comment type="caution">
    <text evidence="2">The sequence shown here is derived from an EMBL/GenBank/DDBJ whole genome shotgun (WGS) entry which is preliminary data.</text>
</comment>
<proteinExistence type="predicted"/>
<keyword evidence="3" id="KW-1185">Reference proteome</keyword>
<dbReference type="InterPro" id="IPR036397">
    <property type="entry name" value="RNaseH_sf"/>
</dbReference>
<dbReference type="PANTHER" id="PTHR46889">
    <property type="entry name" value="TRANSPOSASE INSF FOR INSERTION SEQUENCE IS3B-RELATED"/>
    <property type="match status" value="1"/>
</dbReference>
<organism evidence="2 3">
    <name type="scientific">Rhodococcus olei</name>
    <dbReference type="NCBI Taxonomy" id="2161675"/>
    <lineage>
        <taxon>Bacteria</taxon>
        <taxon>Bacillati</taxon>
        <taxon>Actinomycetota</taxon>
        <taxon>Actinomycetes</taxon>
        <taxon>Mycobacteriales</taxon>
        <taxon>Nocardiaceae</taxon>
        <taxon>Rhodococcus</taxon>
    </lineage>
</organism>
<evidence type="ECO:0000313" key="2">
    <source>
        <dbReference type="EMBL" id="GAA4491456.1"/>
    </source>
</evidence>
<dbReference type="PROSITE" id="PS50994">
    <property type="entry name" value="INTEGRASE"/>
    <property type="match status" value="1"/>
</dbReference>
<evidence type="ECO:0000313" key="3">
    <source>
        <dbReference type="Proteomes" id="UP001501183"/>
    </source>
</evidence>
<accession>A0ABP8PUQ3</accession>